<evidence type="ECO:0000313" key="2">
    <source>
        <dbReference type="Proteomes" id="UP000070700"/>
    </source>
</evidence>
<dbReference type="GeneID" id="28815729"/>
<proteinExistence type="predicted"/>
<evidence type="ECO:0000313" key="1">
    <source>
        <dbReference type="EMBL" id="KUJ11558.1"/>
    </source>
</evidence>
<protein>
    <submittedName>
        <fullName evidence="1">Uncharacterized protein</fullName>
    </submittedName>
</protein>
<dbReference type="Proteomes" id="UP000070700">
    <property type="component" value="Unassembled WGS sequence"/>
</dbReference>
<dbReference type="InParanoid" id="A0A194WUC1"/>
<dbReference type="RefSeq" id="XP_018065913.1">
    <property type="nucleotide sequence ID" value="XM_018206003.1"/>
</dbReference>
<sequence length="100" mass="11593">MHEWHFSSSNTPIPTLPDCQETNSHKPLGTISPLVLLCLLPHSRESLSWSAEVEMPFSHRDFSTPLFRNFEIVQLSTSLQLFRRKTTDSFLILRTLVQRI</sequence>
<dbReference type="AlphaFoldDB" id="A0A194WUC1"/>
<keyword evidence="2" id="KW-1185">Reference proteome</keyword>
<reference evidence="1 2" key="1">
    <citation type="submission" date="2015-10" db="EMBL/GenBank/DDBJ databases">
        <title>Full genome of DAOMC 229536 Phialocephala scopiformis, a fungal endophyte of spruce producing the potent anti-insectan compound rugulosin.</title>
        <authorList>
            <consortium name="DOE Joint Genome Institute"/>
            <person name="Walker A.K."/>
            <person name="Frasz S.L."/>
            <person name="Seifert K.A."/>
            <person name="Miller J.D."/>
            <person name="Mondo S.J."/>
            <person name="Labutti K."/>
            <person name="Lipzen A."/>
            <person name="Dockter R."/>
            <person name="Kennedy M."/>
            <person name="Grigoriev I.V."/>
            <person name="Spatafora J.W."/>
        </authorList>
    </citation>
    <scope>NUCLEOTIDE SEQUENCE [LARGE SCALE GENOMIC DNA]</scope>
    <source>
        <strain evidence="1 2">CBS 120377</strain>
    </source>
</reference>
<gene>
    <name evidence="1" type="ORF">LY89DRAFT_227217</name>
</gene>
<name>A0A194WUC1_MOLSC</name>
<dbReference type="EMBL" id="KQ947426">
    <property type="protein sequence ID" value="KUJ11558.1"/>
    <property type="molecule type" value="Genomic_DNA"/>
</dbReference>
<dbReference type="KEGG" id="psco:LY89DRAFT_227217"/>
<accession>A0A194WUC1</accession>
<organism evidence="1 2">
    <name type="scientific">Mollisia scopiformis</name>
    <name type="common">Conifer needle endophyte fungus</name>
    <name type="synonym">Phialocephala scopiformis</name>
    <dbReference type="NCBI Taxonomy" id="149040"/>
    <lineage>
        <taxon>Eukaryota</taxon>
        <taxon>Fungi</taxon>
        <taxon>Dikarya</taxon>
        <taxon>Ascomycota</taxon>
        <taxon>Pezizomycotina</taxon>
        <taxon>Leotiomycetes</taxon>
        <taxon>Helotiales</taxon>
        <taxon>Mollisiaceae</taxon>
        <taxon>Mollisia</taxon>
    </lineage>
</organism>